<dbReference type="EMBL" id="QXFV01001917">
    <property type="protein sequence ID" value="KAE8995974.1"/>
    <property type="molecule type" value="Genomic_DNA"/>
</dbReference>
<gene>
    <name evidence="2" type="ORF">PR001_g19985</name>
    <name evidence="1" type="ORF">PR002_g20525</name>
</gene>
<dbReference type="Gene3D" id="1.25.40.20">
    <property type="entry name" value="Ankyrin repeat-containing domain"/>
    <property type="match status" value="1"/>
</dbReference>
<accession>A0A6A3JBH4</accession>
<dbReference type="InterPro" id="IPR052050">
    <property type="entry name" value="SecEffector_AnkRepeat"/>
</dbReference>
<dbReference type="EMBL" id="QXFU01001968">
    <property type="protein sequence ID" value="KAE8992499.1"/>
    <property type="molecule type" value="Genomic_DNA"/>
</dbReference>
<dbReference type="PANTHER" id="PTHR46586">
    <property type="entry name" value="ANKYRIN REPEAT-CONTAINING PROTEIN"/>
    <property type="match status" value="1"/>
</dbReference>
<evidence type="ECO:0000313" key="4">
    <source>
        <dbReference type="Proteomes" id="UP000435112"/>
    </source>
</evidence>
<sequence>MADWAAVRSEASEHIAKRFCSYPARPQELDGTSGCAQGSMFRHHQYRSLLQANFPPKIYALPHVMEQIWRCLLSLQESVMEASKANDLEWLKQLLAKEDCDVSDAVIYNASQGKMEAVKLLLRHMYEDWGFELKEGMWQTLETAIDAASEHAQIDIVRLLLLKEDENDEIVWKVISIAAKKGNIDMLHVATEIVDTLFGGTEKDQRAGVLLQAILTGQTAAATYLINRYYREWSLADALEFALVCDLSAVADCIYEAVAVKEGYRESVEDFYVYLTDDGHSEALKYMYNRGLDNSKLVGNAFVSAGRSNEVQAMKMLLDTDKVSDQAFKDAFWYASRNGKKEAVVFLCASKRVSAEAITFAFESAGSLAISELLYKKLQNPVEATKTAFRNATCLGRGYIYSFMLAANRIAVVKFLISMGHVPAESIVEAFLSAHRICHFEIVKALVDEPCISVQIAREALQRATDNG</sequence>
<dbReference type="InterPro" id="IPR002110">
    <property type="entry name" value="Ankyrin_rpt"/>
</dbReference>
<proteinExistence type="predicted"/>
<dbReference type="Proteomes" id="UP000429607">
    <property type="component" value="Unassembled WGS sequence"/>
</dbReference>
<dbReference type="Pfam" id="PF12796">
    <property type="entry name" value="Ank_2"/>
    <property type="match status" value="1"/>
</dbReference>
<dbReference type="Proteomes" id="UP000435112">
    <property type="component" value="Unassembled WGS sequence"/>
</dbReference>
<dbReference type="OrthoDB" id="101492at2759"/>
<protein>
    <submittedName>
        <fullName evidence="1">Uncharacterized protein</fullName>
    </submittedName>
</protein>
<evidence type="ECO:0000313" key="2">
    <source>
        <dbReference type="EMBL" id="KAE8995974.1"/>
    </source>
</evidence>
<dbReference type="AlphaFoldDB" id="A0A6A3JBH4"/>
<comment type="caution">
    <text evidence="1">The sequence shown here is derived from an EMBL/GenBank/DDBJ whole genome shotgun (WGS) entry which is preliminary data.</text>
</comment>
<evidence type="ECO:0000313" key="3">
    <source>
        <dbReference type="Proteomes" id="UP000429607"/>
    </source>
</evidence>
<organism evidence="1 4">
    <name type="scientific">Phytophthora rubi</name>
    <dbReference type="NCBI Taxonomy" id="129364"/>
    <lineage>
        <taxon>Eukaryota</taxon>
        <taxon>Sar</taxon>
        <taxon>Stramenopiles</taxon>
        <taxon>Oomycota</taxon>
        <taxon>Peronosporomycetes</taxon>
        <taxon>Peronosporales</taxon>
        <taxon>Peronosporaceae</taxon>
        <taxon>Phytophthora</taxon>
    </lineage>
</organism>
<dbReference type="PANTHER" id="PTHR46586:SF3">
    <property type="entry name" value="ANKYRIN REPEAT-CONTAINING PROTEIN"/>
    <property type="match status" value="1"/>
</dbReference>
<reference evidence="3 4" key="1">
    <citation type="submission" date="2018-09" db="EMBL/GenBank/DDBJ databases">
        <title>Genomic investigation of the strawberry pathogen Phytophthora fragariae indicates pathogenicity is determined by transcriptional variation in three key races.</title>
        <authorList>
            <person name="Adams T.M."/>
            <person name="Armitage A.D."/>
            <person name="Sobczyk M.K."/>
            <person name="Bates H.J."/>
            <person name="Dunwell J.M."/>
            <person name="Nellist C.F."/>
            <person name="Harrison R.J."/>
        </authorList>
    </citation>
    <scope>NUCLEOTIDE SEQUENCE [LARGE SCALE GENOMIC DNA]</scope>
    <source>
        <strain evidence="2 3">SCRP249</strain>
        <strain evidence="1 4">SCRP324</strain>
    </source>
</reference>
<evidence type="ECO:0000313" key="1">
    <source>
        <dbReference type="EMBL" id="KAE8992499.1"/>
    </source>
</evidence>
<name>A0A6A3JBH4_9STRA</name>
<dbReference type="InterPro" id="IPR036770">
    <property type="entry name" value="Ankyrin_rpt-contain_sf"/>
</dbReference>
<dbReference type="SUPFAM" id="SSF48403">
    <property type="entry name" value="Ankyrin repeat"/>
    <property type="match status" value="1"/>
</dbReference>